<dbReference type="EMBL" id="JANFNH010000002">
    <property type="protein sequence ID" value="MCQ4041387.1"/>
    <property type="molecule type" value="Genomic_DNA"/>
</dbReference>
<accession>A0ABT1P7P5</accession>
<organism evidence="1 2">
    <name type="scientific">Streptantibioticus rubrisoli</name>
    <dbReference type="NCBI Taxonomy" id="1387313"/>
    <lineage>
        <taxon>Bacteria</taxon>
        <taxon>Bacillati</taxon>
        <taxon>Actinomycetota</taxon>
        <taxon>Actinomycetes</taxon>
        <taxon>Kitasatosporales</taxon>
        <taxon>Streptomycetaceae</taxon>
        <taxon>Streptantibioticus</taxon>
    </lineage>
</organism>
<name>A0ABT1P7P5_9ACTN</name>
<evidence type="ECO:0000313" key="2">
    <source>
        <dbReference type="Proteomes" id="UP001206206"/>
    </source>
</evidence>
<proteinExistence type="predicted"/>
<dbReference type="RefSeq" id="WP_255925350.1">
    <property type="nucleotide sequence ID" value="NZ_JANFNH010000002.1"/>
</dbReference>
<keyword evidence="2" id="KW-1185">Reference proteome</keyword>
<protein>
    <submittedName>
        <fullName evidence="1">Uncharacterized protein</fullName>
    </submittedName>
</protein>
<evidence type="ECO:0000313" key="1">
    <source>
        <dbReference type="EMBL" id="MCQ4041387.1"/>
    </source>
</evidence>
<gene>
    <name evidence="1" type="ORF">NON19_04925</name>
</gene>
<reference evidence="1 2" key="1">
    <citation type="submission" date="2022-06" db="EMBL/GenBank/DDBJ databases">
        <title>Draft genome sequence of type strain Streptomyces rubrisoli DSM 42083.</title>
        <authorList>
            <person name="Duangmal K."/>
            <person name="Klaysubun C."/>
        </authorList>
    </citation>
    <scope>NUCLEOTIDE SEQUENCE [LARGE SCALE GENOMIC DNA]</scope>
    <source>
        <strain evidence="1 2">DSM 42083</strain>
    </source>
</reference>
<dbReference type="Proteomes" id="UP001206206">
    <property type="component" value="Unassembled WGS sequence"/>
</dbReference>
<comment type="caution">
    <text evidence="1">The sequence shown here is derived from an EMBL/GenBank/DDBJ whole genome shotgun (WGS) entry which is preliminary data.</text>
</comment>
<sequence>MAEVARAYLFRVTQTFATGDVQAVGGGAVLVGRVTARGGLGQRRWPGDQLTKTANRRG</sequence>